<protein>
    <recommendedName>
        <fullName evidence="5">Mce-associated membrane protein</fullName>
    </recommendedName>
</protein>
<dbReference type="AlphaFoldDB" id="A0A243Q540"/>
<dbReference type="EMBL" id="NGFO01000032">
    <property type="protein sequence ID" value="OUC76476.1"/>
    <property type="molecule type" value="Genomic_DNA"/>
</dbReference>
<proteinExistence type="predicted"/>
<dbReference type="RefSeq" id="WP_086537240.1">
    <property type="nucleotide sequence ID" value="NZ_JBLKRZ010000001.1"/>
</dbReference>
<keyword evidence="2" id="KW-0472">Membrane</keyword>
<evidence type="ECO:0008006" key="5">
    <source>
        <dbReference type="Google" id="ProtNLM"/>
    </source>
</evidence>
<dbReference type="OrthoDB" id="4379928at2"/>
<keyword evidence="4" id="KW-1185">Reference proteome</keyword>
<dbReference type="STRING" id="417102.CA982_21550"/>
<keyword evidence="2" id="KW-1133">Transmembrane helix</keyword>
<evidence type="ECO:0000313" key="4">
    <source>
        <dbReference type="Proteomes" id="UP000194632"/>
    </source>
</evidence>
<reference evidence="3 4" key="1">
    <citation type="submission" date="2017-05" db="EMBL/GenBank/DDBJ databases">
        <title>Biotechnological potential of actinobacteria isolated from South African environments.</title>
        <authorList>
            <person name="Le Roes-Hill M."/>
            <person name="Prins A."/>
            <person name="Durrell K.A."/>
        </authorList>
    </citation>
    <scope>NUCLEOTIDE SEQUENCE [LARGE SCALE GENOMIC DNA]</scope>
    <source>
        <strain evidence="3">BS2</strain>
    </source>
</reference>
<feature type="transmembrane region" description="Helical" evidence="2">
    <location>
        <begin position="27"/>
        <end position="49"/>
    </location>
</feature>
<organism evidence="3 4">
    <name type="scientific">Gordonia lacunae</name>
    <dbReference type="NCBI Taxonomy" id="417102"/>
    <lineage>
        <taxon>Bacteria</taxon>
        <taxon>Bacillati</taxon>
        <taxon>Actinomycetota</taxon>
        <taxon>Actinomycetes</taxon>
        <taxon>Mycobacteriales</taxon>
        <taxon>Gordoniaceae</taxon>
        <taxon>Gordonia</taxon>
    </lineage>
</organism>
<gene>
    <name evidence="3" type="ORF">CA982_21550</name>
</gene>
<name>A0A243Q540_9ACTN</name>
<dbReference type="Proteomes" id="UP000194632">
    <property type="component" value="Unassembled WGS sequence"/>
</dbReference>
<evidence type="ECO:0000256" key="2">
    <source>
        <dbReference type="SAM" id="Phobius"/>
    </source>
</evidence>
<sequence>MSSLTQSGAAGPGRGQTSTRPVTARAAAARIAIAAVVLVTTIVVVLALWGSQRAGADVAQSRDQLRTSAGTIVSDVFSVDAGRWQLDRARARTLVADDFTDSYGAQLDRPPPEGTSSVTWRPEIVSVVAADADAGEALLRVSVTVRPTAGPASTVRRSVLARFVRSDDAWLLAAADVIG</sequence>
<keyword evidence="2" id="KW-0812">Transmembrane</keyword>
<accession>A0A243Q540</accession>
<evidence type="ECO:0000313" key="3">
    <source>
        <dbReference type="EMBL" id="OUC76476.1"/>
    </source>
</evidence>
<feature type="region of interest" description="Disordered" evidence="1">
    <location>
        <begin position="1"/>
        <end position="21"/>
    </location>
</feature>
<evidence type="ECO:0000256" key="1">
    <source>
        <dbReference type="SAM" id="MobiDB-lite"/>
    </source>
</evidence>
<comment type="caution">
    <text evidence="3">The sequence shown here is derived from an EMBL/GenBank/DDBJ whole genome shotgun (WGS) entry which is preliminary data.</text>
</comment>